<dbReference type="Gene3D" id="2.60.40.420">
    <property type="entry name" value="Cupredoxins - blue copper proteins"/>
    <property type="match status" value="1"/>
</dbReference>
<gene>
    <name evidence="3" type="ORF">PFISCL1PPCAC_15236</name>
</gene>
<organism evidence="3 4">
    <name type="scientific">Pristionchus fissidentatus</name>
    <dbReference type="NCBI Taxonomy" id="1538716"/>
    <lineage>
        <taxon>Eukaryota</taxon>
        <taxon>Metazoa</taxon>
        <taxon>Ecdysozoa</taxon>
        <taxon>Nematoda</taxon>
        <taxon>Chromadorea</taxon>
        <taxon>Rhabditida</taxon>
        <taxon>Rhabditina</taxon>
        <taxon>Diplogasteromorpha</taxon>
        <taxon>Diplogasteroidea</taxon>
        <taxon>Neodiplogasteridae</taxon>
        <taxon>Pristionchus</taxon>
    </lineage>
</organism>
<dbReference type="EMBL" id="BTSY01000004">
    <property type="protein sequence ID" value="GMT23939.1"/>
    <property type="molecule type" value="Genomic_DNA"/>
</dbReference>
<dbReference type="InterPro" id="IPR008972">
    <property type="entry name" value="Cupredoxin"/>
</dbReference>
<sequence length="338" mass="38020">MIAPRFGLLLVIFNSVFVNGVTSHDAPKLKWHRDAFFSGLDNLLTFPMGKRLDVSCEPGYYGTVREVSKECYDSCLLRDCNPSVNGMRGELFTCNEQRAGAMVLRRFNPNPSAISFKRENEEYYFTSLIDRKDSNGVTNTMCDEGMKFRIVVVDTKNTSDVTHSHPLLMHSSNHDTYIPSQVPHHTTTSKSHGSHISHTSKSHHKLTPSTVNSHHKTTSSPSIPTEYSQFSPMVEGKDLREKKNNPFDRSIFDDLERLDRLTNTPFSPFVLHGSPIDPTKISLHKFDRMATTVEYGEDGEVKYGFEVALPLGYDLNSSSSLLSFIPITTVILLLAILL</sequence>
<feature type="chain" id="PRO_5043842929" evidence="2">
    <location>
        <begin position="24"/>
        <end position="338"/>
    </location>
</feature>
<keyword evidence="2" id="KW-0732">Signal</keyword>
<accession>A0AAV5VZU5</accession>
<keyword evidence="4" id="KW-1185">Reference proteome</keyword>
<dbReference type="AlphaFoldDB" id="A0AAV5VZU5"/>
<evidence type="ECO:0000256" key="2">
    <source>
        <dbReference type="SAM" id="SignalP"/>
    </source>
</evidence>
<feature type="signal peptide" evidence="2">
    <location>
        <begin position="1"/>
        <end position="23"/>
    </location>
</feature>
<reference evidence="3" key="1">
    <citation type="submission" date="2023-10" db="EMBL/GenBank/DDBJ databases">
        <title>Genome assembly of Pristionchus species.</title>
        <authorList>
            <person name="Yoshida K."/>
            <person name="Sommer R.J."/>
        </authorList>
    </citation>
    <scope>NUCLEOTIDE SEQUENCE</scope>
    <source>
        <strain evidence="3">RS5133</strain>
    </source>
</reference>
<evidence type="ECO:0000256" key="1">
    <source>
        <dbReference type="SAM" id="MobiDB-lite"/>
    </source>
</evidence>
<feature type="compositionally biased region" description="Basic residues" evidence="1">
    <location>
        <begin position="192"/>
        <end position="206"/>
    </location>
</feature>
<dbReference type="Proteomes" id="UP001432322">
    <property type="component" value="Unassembled WGS sequence"/>
</dbReference>
<proteinExistence type="predicted"/>
<dbReference type="SUPFAM" id="SSF49503">
    <property type="entry name" value="Cupredoxins"/>
    <property type="match status" value="1"/>
</dbReference>
<name>A0AAV5VZU5_9BILA</name>
<feature type="region of interest" description="Disordered" evidence="1">
    <location>
        <begin position="182"/>
        <end position="229"/>
    </location>
</feature>
<protein>
    <submittedName>
        <fullName evidence="3">Uncharacterized protein</fullName>
    </submittedName>
</protein>
<comment type="caution">
    <text evidence="3">The sequence shown here is derived from an EMBL/GenBank/DDBJ whole genome shotgun (WGS) entry which is preliminary data.</text>
</comment>
<evidence type="ECO:0000313" key="3">
    <source>
        <dbReference type="EMBL" id="GMT23939.1"/>
    </source>
</evidence>
<evidence type="ECO:0000313" key="4">
    <source>
        <dbReference type="Proteomes" id="UP001432322"/>
    </source>
</evidence>
<feature type="compositionally biased region" description="Polar residues" evidence="1">
    <location>
        <begin position="218"/>
        <end position="229"/>
    </location>
</feature>